<dbReference type="EMBL" id="CAJVCH010022879">
    <property type="protein sequence ID" value="CAG7693744.1"/>
    <property type="molecule type" value="Genomic_DNA"/>
</dbReference>
<dbReference type="InterPro" id="IPR018170">
    <property type="entry name" value="Aldo/ket_reductase_CS"/>
</dbReference>
<keyword evidence="1" id="KW-0521">NADP</keyword>
<dbReference type="AlphaFoldDB" id="A0A8J2J5L9"/>
<dbReference type="Proteomes" id="UP000708208">
    <property type="component" value="Unassembled WGS sequence"/>
</dbReference>
<proteinExistence type="predicted"/>
<evidence type="ECO:0000256" key="2">
    <source>
        <dbReference type="ARBA" id="ARBA00023002"/>
    </source>
</evidence>
<dbReference type="PROSITE" id="PS00063">
    <property type="entry name" value="ALDOKETO_REDUCTASE_3"/>
    <property type="match status" value="1"/>
</dbReference>
<name>A0A8J2J5L9_9HEXA</name>
<protein>
    <recommendedName>
        <fullName evidence="3">NADP-dependent oxidoreductase domain-containing protein</fullName>
    </recommendedName>
</protein>
<organism evidence="4 5">
    <name type="scientific">Allacma fusca</name>
    <dbReference type="NCBI Taxonomy" id="39272"/>
    <lineage>
        <taxon>Eukaryota</taxon>
        <taxon>Metazoa</taxon>
        <taxon>Ecdysozoa</taxon>
        <taxon>Arthropoda</taxon>
        <taxon>Hexapoda</taxon>
        <taxon>Collembola</taxon>
        <taxon>Symphypleona</taxon>
        <taxon>Sminthuridae</taxon>
        <taxon>Allacma</taxon>
    </lineage>
</organism>
<dbReference type="OrthoDB" id="416253at2759"/>
<dbReference type="InterPro" id="IPR023210">
    <property type="entry name" value="NADP_OxRdtase_dom"/>
</dbReference>
<keyword evidence="5" id="KW-1185">Reference proteome</keyword>
<accession>A0A8J2J5L9</accession>
<comment type="caution">
    <text evidence="4">The sequence shown here is derived from an EMBL/GenBank/DDBJ whole genome shotgun (WGS) entry which is preliminary data.</text>
</comment>
<dbReference type="GO" id="GO:0016491">
    <property type="term" value="F:oxidoreductase activity"/>
    <property type="evidence" value="ECO:0007669"/>
    <property type="project" value="UniProtKB-KW"/>
</dbReference>
<reference evidence="4" key="1">
    <citation type="submission" date="2021-06" db="EMBL/GenBank/DDBJ databases">
        <authorList>
            <person name="Hodson N. C."/>
            <person name="Mongue J. A."/>
            <person name="Jaron S. K."/>
        </authorList>
    </citation>
    <scope>NUCLEOTIDE SEQUENCE</scope>
</reference>
<feature type="domain" description="NADP-dependent oxidoreductase" evidence="3">
    <location>
        <begin position="4"/>
        <end position="64"/>
    </location>
</feature>
<evidence type="ECO:0000313" key="5">
    <source>
        <dbReference type="Proteomes" id="UP000708208"/>
    </source>
</evidence>
<dbReference type="InterPro" id="IPR020471">
    <property type="entry name" value="AKR"/>
</dbReference>
<gene>
    <name evidence="4" type="ORF">AFUS01_LOCUS3773</name>
</gene>
<evidence type="ECO:0000259" key="3">
    <source>
        <dbReference type="Pfam" id="PF00248"/>
    </source>
</evidence>
<dbReference type="Pfam" id="PF00248">
    <property type="entry name" value="Aldo_ket_red"/>
    <property type="match status" value="1"/>
</dbReference>
<dbReference type="PANTHER" id="PTHR43827">
    <property type="entry name" value="2,5-DIKETO-D-GLUCONIC ACID REDUCTASE"/>
    <property type="match status" value="1"/>
</dbReference>
<evidence type="ECO:0000313" key="4">
    <source>
        <dbReference type="EMBL" id="CAG7693744.1"/>
    </source>
</evidence>
<keyword evidence="2" id="KW-0560">Oxidoreductase</keyword>
<feature type="non-terminal residue" evidence="4">
    <location>
        <position position="1"/>
    </location>
</feature>
<dbReference type="PANTHER" id="PTHR43827:SF3">
    <property type="entry name" value="NADP-DEPENDENT OXIDOREDUCTASE DOMAIN-CONTAINING PROTEIN"/>
    <property type="match status" value="1"/>
</dbReference>
<evidence type="ECO:0000256" key="1">
    <source>
        <dbReference type="ARBA" id="ARBA00022857"/>
    </source>
</evidence>
<sequence>MEDQEVLDIAKNHSKTPAQILMKFLVQQDIAVIPKSTNPERLRQNFDLFNFELTSTEMERLKALD</sequence>